<dbReference type="Proteomes" id="UP001501586">
    <property type="component" value="Unassembled WGS sequence"/>
</dbReference>
<evidence type="ECO:0000256" key="7">
    <source>
        <dbReference type="SAM" id="Phobius"/>
    </source>
</evidence>
<organism evidence="9 10">
    <name type="scientific">Brevibacterium daeguense</name>
    <dbReference type="NCBI Taxonomy" id="909936"/>
    <lineage>
        <taxon>Bacteria</taxon>
        <taxon>Bacillati</taxon>
        <taxon>Actinomycetota</taxon>
        <taxon>Actinomycetes</taxon>
        <taxon>Micrococcales</taxon>
        <taxon>Brevibacteriaceae</taxon>
        <taxon>Brevibacterium</taxon>
    </lineage>
</organism>
<feature type="region of interest" description="Disordered" evidence="6">
    <location>
        <begin position="667"/>
        <end position="734"/>
    </location>
</feature>
<dbReference type="RefSeq" id="WP_236864922.1">
    <property type="nucleotide sequence ID" value="NZ_BAABAZ010000004.1"/>
</dbReference>
<evidence type="ECO:0000313" key="9">
    <source>
        <dbReference type="EMBL" id="GAA4282879.1"/>
    </source>
</evidence>
<keyword evidence="5" id="KW-0378">Hydrolase</keyword>
<dbReference type="EMBL" id="BAABAZ010000004">
    <property type="protein sequence ID" value="GAA4282879.1"/>
    <property type="molecule type" value="Genomic_DNA"/>
</dbReference>
<dbReference type="Pfam" id="PF02872">
    <property type="entry name" value="5_nucleotid_C"/>
    <property type="match status" value="1"/>
</dbReference>
<feature type="compositionally biased region" description="Acidic residues" evidence="6">
    <location>
        <begin position="707"/>
        <end position="719"/>
    </location>
</feature>
<name>A0ABP8EFY1_9MICO</name>
<evidence type="ECO:0000256" key="1">
    <source>
        <dbReference type="ARBA" id="ARBA00022512"/>
    </source>
</evidence>
<dbReference type="Gene3D" id="3.90.780.10">
    <property type="entry name" value="5'-Nucleotidase, C-terminal domain"/>
    <property type="match status" value="1"/>
</dbReference>
<dbReference type="PROSITE" id="PS50847">
    <property type="entry name" value="GRAM_POS_ANCHORING"/>
    <property type="match status" value="1"/>
</dbReference>
<dbReference type="PANTHER" id="PTHR11575:SF24">
    <property type="entry name" value="5'-NUCLEOTIDASE"/>
    <property type="match status" value="1"/>
</dbReference>
<evidence type="ECO:0000256" key="3">
    <source>
        <dbReference type="ARBA" id="ARBA00022729"/>
    </source>
</evidence>
<protein>
    <recommendedName>
        <fullName evidence="8">Gram-positive cocci surface proteins LPxTG domain-containing protein</fullName>
    </recommendedName>
</protein>
<dbReference type="InterPro" id="IPR029052">
    <property type="entry name" value="Metallo-depent_PP-like"/>
</dbReference>
<dbReference type="InterPro" id="IPR036907">
    <property type="entry name" value="5'-Nucleotdase_C_sf"/>
</dbReference>
<evidence type="ECO:0000256" key="6">
    <source>
        <dbReference type="SAM" id="MobiDB-lite"/>
    </source>
</evidence>
<comment type="similarity">
    <text evidence="5">Belongs to the 5'-nucleotidase family.</text>
</comment>
<keyword evidence="2" id="KW-0964">Secreted</keyword>
<evidence type="ECO:0000256" key="2">
    <source>
        <dbReference type="ARBA" id="ARBA00022525"/>
    </source>
</evidence>
<feature type="signal peptide" evidence="5">
    <location>
        <begin position="1"/>
        <end position="29"/>
    </location>
</feature>
<evidence type="ECO:0000256" key="4">
    <source>
        <dbReference type="ARBA" id="ARBA00023088"/>
    </source>
</evidence>
<keyword evidence="7" id="KW-1133">Transmembrane helix</keyword>
<evidence type="ECO:0000313" key="10">
    <source>
        <dbReference type="Proteomes" id="UP001501586"/>
    </source>
</evidence>
<dbReference type="InterPro" id="IPR019931">
    <property type="entry name" value="LPXTG_anchor"/>
</dbReference>
<feature type="chain" id="PRO_5044955672" description="Gram-positive cocci surface proteins LPxTG domain-containing protein" evidence="5">
    <location>
        <begin position="30"/>
        <end position="766"/>
    </location>
</feature>
<reference evidence="10" key="1">
    <citation type="journal article" date="2019" name="Int. J. Syst. Evol. Microbiol.">
        <title>The Global Catalogue of Microorganisms (GCM) 10K type strain sequencing project: providing services to taxonomists for standard genome sequencing and annotation.</title>
        <authorList>
            <consortium name="The Broad Institute Genomics Platform"/>
            <consortium name="The Broad Institute Genome Sequencing Center for Infectious Disease"/>
            <person name="Wu L."/>
            <person name="Ma J."/>
        </authorList>
    </citation>
    <scope>NUCLEOTIDE SEQUENCE [LARGE SCALE GENOMIC DNA]</scope>
    <source>
        <strain evidence="10">JCM 17458</strain>
    </source>
</reference>
<dbReference type="Gene3D" id="3.60.21.10">
    <property type="match status" value="1"/>
</dbReference>
<dbReference type="InterPro" id="IPR006179">
    <property type="entry name" value="5_nucleotidase/apyrase"/>
</dbReference>
<gene>
    <name evidence="9" type="ORF">GCM10022261_04100</name>
</gene>
<dbReference type="SUPFAM" id="SSF56300">
    <property type="entry name" value="Metallo-dependent phosphatases"/>
    <property type="match status" value="1"/>
</dbReference>
<keyword evidence="7" id="KW-0812">Transmembrane</keyword>
<keyword evidence="3 5" id="KW-0732">Signal</keyword>
<keyword evidence="5" id="KW-0547">Nucleotide-binding</keyword>
<sequence length="766" mass="80088">MKRTALRYAVGTTAAAGLMLPLGLAPALADAPEGTQIQLLGITDFHGRLADSGVNLASVVERERAENSSMGTALLSTGDNIGASTYESSSQEDTPTLEYLNALGLDATATGNHEYDRGYDDLVGRVSDTANFPHLAANVYEEGTSTVAAGLEEYTILDVDGVRVAVIGVVTEDTESLVSPDGIASIDFGDPTEAVNRVAADLEELPEDERPDATVVQAHLGPSDVSSLSAAVDSNAEFGTLVTEADESIDAMFFGHSHTGFAFEAEVPGTDRTRPVVQSGYYGDRVGQVILSSEGDGTWTTDEATTLDTEDVTYDSPVVAEAERIIDEAVAASQEIGSEVAGEITEDITRAFNEDGSENRGGESTLGNLVADALKEGAGYTQLGEADFGITNPGGLRTDLLVDGQFGDEAPGEVTIGELNQVLPFANDHGVVTMLGSDVIGLFEEQWQPAGASRPFLHLGISEELEVIYDSEAEAGERVLSVEVNGEEIDPNAEYRVATLSFLAAGGDNFASFANGDFEQSGMTDFEVWERYFNENTPVSPDTDERQADAALDIVLGGTTEATISTEDDNSGEFTFETTNEDEITGPFLLSLDLPEGLSADFGEYAVDGGARIDSLPAGGAALPFTVTGEPGEYTFTASVVADPDAEWWDDNPMPLVHETEVTFTIAEDQDATPGGDDDGRGADDDDQGSDDDNQGSDDGRGADDGTGADDDQRGDDDQAAGGSDRGGDLPRTGSEITAALGAALLLLAAGTTAVIAVRRKTGSSV</sequence>
<feature type="compositionally biased region" description="Acidic residues" evidence="6">
    <location>
        <begin position="684"/>
        <end position="696"/>
    </location>
</feature>
<dbReference type="PRINTS" id="PR01607">
    <property type="entry name" value="APYRASEFAMLY"/>
</dbReference>
<keyword evidence="7" id="KW-0472">Membrane</keyword>
<keyword evidence="1" id="KW-0134">Cell wall</keyword>
<keyword evidence="10" id="KW-1185">Reference proteome</keyword>
<dbReference type="PANTHER" id="PTHR11575">
    <property type="entry name" value="5'-NUCLEOTIDASE-RELATED"/>
    <property type="match status" value="1"/>
</dbReference>
<dbReference type="SUPFAM" id="SSF55816">
    <property type="entry name" value="5'-nucleotidase (syn. UDP-sugar hydrolase), C-terminal domain"/>
    <property type="match status" value="1"/>
</dbReference>
<feature type="transmembrane region" description="Helical" evidence="7">
    <location>
        <begin position="739"/>
        <end position="758"/>
    </location>
</feature>
<comment type="caution">
    <text evidence="9">The sequence shown here is derived from an EMBL/GenBank/DDBJ whole genome shotgun (WGS) entry which is preliminary data.</text>
</comment>
<proteinExistence type="inferred from homology"/>
<dbReference type="InterPro" id="IPR004843">
    <property type="entry name" value="Calcineurin-like_PHP"/>
</dbReference>
<dbReference type="Pfam" id="PF00149">
    <property type="entry name" value="Metallophos"/>
    <property type="match status" value="1"/>
</dbReference>
<keyword evidence="4" id="KW-0572">Peptidoglycan-anchor</keyword>
<feature type="domain" description="Gram-positive cocci surface proteins LPxTG" evidence="8">
    <location>
        <begin position="730"/>
        <end position="766"/>
    </location>
</feature>
<evidence type="ECO:0000256" key="5">
    <source>
        <dbReference type="RuleBase" id="RU362119"/>
    </source>
</evidence>
<evidence type="ECO:0000259" key="8">
    <source>
        <dbReference type="PROSITE" id="PS50847"/>
    </source>
</evidence>
<dbReference type="InterPro" id="IPR008334">
    <property type="entry name" value="5'-Nucleotdase_C"/>
</dbReference>
<accession>A0ABP8EFY1</accession>